<dbReference type="AlphaFoldDB" id="A0A699ZY49"/>
<dbReference type="Proteomes" id="UP000485058">
    <property type="component" value="Unassembled WGS sequence"/>
</dbReference>
<gene>
    <name evidence="1" type="ORF">HaLaN_22398</name>
</gene>
<proteinExistence type="predicted"/>
<dbReference type="EMBL" id="BLLF01002575">
    <property type="protein sequence ID" value="GFH24579.1"/>
    <property type="molecule type" value="Genomic_DNA"/>
</dbReference>
<sequence>MLRTRRYTLPSGDAAFVYRARKTRVDELEPPKVPLEDDFLLGSGPDLDDADELARGLLKAFAKKGYYDAKGIDCNAFDHDWGRCESKERFQRKMQKLTKGRPELVEGLKQELRSRYQGLLRIFDYYASLSSGDPFSLHLNAWGLLMTECQVPDEQSTHVKMCDLDQLFVATNFEEDRRLVQGQLNLDHALMRFEFLEAIIHVAVAK</sequence>
<evidence type="ECO:0000313" key="1">
    <source>
        <dbReference type="EMBL" id="GFH24579.1"/>
    </source>
</evidence>
<name>A0A699ZY49_HAELA</name>
<feature type="non-terminal residue" evidence="1">
    <location>
        <position position="206"/>
    </location>
</feature>
<organism evidence="1 2">
    <name type="scientific">Haematococcus lacustris</name>
    <name type="common">Green alga</name>
    <name type="synonym">Haematococcus pluvialis</name>
    <dbReference type="NCBI Taxonomy" id="44745"/>
    <lineage>
        <taxon>Eukaryota</taxon>
        <taxon>Viridiplantae</taxon>
        <taxon>Chlorophyta</taxon>
        <taxon>core chlorophytes</taxon>
        <taxon>Chlorophyceae</taxon>
        <taxon>CS clade</taxon>
        <taxon>Chlamydomonadales</taxon>
        <taxon>Haematococcaceae</taxon>
        <taxon>Haematococcus</taxon>
    </lineage>
</organism>
<accession>A0A699ZY49</accession>
<evidence type="ECO:0000313" key="2">
    <source>
        <dbReference type="Proteomes" id="UP000485058"/>
    </source>
</evidence>
<comment type="caution">
    <text evidence="1">The sequence shown here is derived from an EMBL/GenBank/DDBJ whole genome shotgun (WGS) entry which is preliminary data.</text>
</comment>
<protein>
    <submittedName>
        <fullName evidence="1">Uncharacterized protein</fullName>
    </submittedName>
</protein>
<keyword evidence="2" id="KW-1185">Reference proteome</keyword>
<reference evidence="1 2" key="1">
    <citation type="submission" date="2020-02" db="EMBL/GenBank/DDBJ databases">
        <title>Draft genome sequence of Haematococcus lacustris strain NIES-144.</title>
        <authorList>
            <person name="Morimoto D."/>
            <person name="Nakagawa S."/>
            <person name="Yoshida T."/>
            <person name="Sawayama S."/>
        </authorList>
    </citation>
    <scope>NUCLEOTIDE SEQUENCE [LARGE SCALE GENOMIC DNA]</scope>
    <source>
        <strain evidence="1 2">NIES-144</strain>
    </source>
</reference>